<feature type="transmembrane region" description="Helical" evidence="1">
    <location>
        <begin position="100"/>
        <end position="117"/>
    </location>
</feature>
<feature type="transmembrane region" description="Helical" evidence="1">
    <location>
        <begin position="20"/>
        <end position="38"/>
    </location>
</feature>
<sequence>MTSHSEDQLRSAERPGRWNWDWDSLALACLAVVVWILCHPYRGIVHDNRIYALLALNFNDARGMGEDLFLKHGSQDSFTLFSPFYAWWISLLGLDASNRMLVGVGQALWILGAFALIRSLLSPRFSWLALLFLAAYPPYYGGDKIFSIGEGFLSPRLLAEALALAALAAFLSRRFGVCFLLLILGGVLHPLMIAGPAGVIATLVLLRRQPWWMALPVAGAATALILAVLAAGHLSGVAALPVIDPAWKFIVENRTQQAMLVNWAVEDWLQILCDVLLVSLACIKASPELRRFLVAVVAVALASLLVSFVAFDLLNDLLVGKTQVWRAVWMLHVLAPVSLALVVQEASGVRSEERSMLLVLGCGMAAAMPLCFAAYLSSLGLSLGVLLAVTYLSVMLNREWTSRERRLIWLAFGTLMVVIAARTILLVAIDINPLLSGLRDPLLRFTLAALVTALGSVLLLTPVMARQRKVLASLAMIALAGMALQWDQRGVWRSYLDSVPDISRDLPISIAPTEQVYWPGDVMMLWGVLRNPSFYSNVQGAGVVFNRQTALDYLERLKMVAMFEPPASETGTLLDKKYFWSNLDAPHELEDLVGLCSRPLHPDVVVLDQHIPGTERKSWRSPHEFVRAYLPPDAAQERANIVVQRISEYFFYRCDDVLQSHATGHGATPDPPSP</sequence>
<reference evidence="3" key="1">
    <citation type="submission" date="2018-06" db="EMBL/GenBank/DDBJ databases">
        <title>Aestuariibacter litoralis strain KCTC 52945T.</title>
        <authorList>
            <person name="Li X."/>
            <person name="Salam N."/>
            <person name="Li J.-L."/>
            <person name="Chen Y.-M."/>
            <person name="Yang Z.-W."/>
            <person name="Zhang L.-Y."/>
            <person name="Han M.-X."/>
            <person name="Xiao M."/>
            <person name="Li W.-J."/>
        </authorList>
    </citation>
    <scope>NUCLEOTIDE SEQUENCE [LARGE SCALE GENOMIC DNA]</scope>
    <source>
        <strain evidence="3">KCTC 52945</strain>
    </source>
</reference>
<feature type="transmembrane region" description="Helical" evidence="1">
    <location>
        <begin position="355"/>
        <end position="375"/>
    </location>
</feature>
<organism evidence="2 3">
    <name type="scientific">Aestuariivirga litoralis</name>
    <dbReference type="NCBI Taxonomy" id="2650924"/>
    <lineage>
        <taxon>Bacteria</taxon>
        <taxon>Pseudomonadati</taxon>
        <taxon>Pseudomonadota</taxon>
        <taxon>Alphaproteobacteria</taxon>
        <taxon>Hyphomicrobiales</taxon>
        <taxon>Aestuariivirgaceae</taxon>
        <taxon>Aestuariivirga</taxon>
    </lineage>
</organism>
<feature type="transmembrane region" description="Helical" evidence="1">
    <location>
        <begin position="441"/>
        <end position="463"/>
    </location>
</feature>
<feature type="transmembrane region" description="Helical" evidence="1">
    <location>
        <begin position="407"/>
        <end position="429"/>
    </location>
</feature>
<accession>A0A2W2BB65</accession>
<protein>
    <submittedName>
        <fullName evidence="2">Uncharacterized protein</fullName>
    </submittedName>
</protein>
<comment type="caution">
    <text evidence="2">The sequence shown here is derived from an EMBL/GenBank/DDBJ whole genome shotgun (WGS) entry which is preliminary data.</text>
</comment>
<feature type="transmembrane region" description="Helical" evidence="1">
    <location>
        <begin position="292"/>
        <end position="311"/>
    </location>
</feature>
<evidence type="ECO:0000313" key="2">
    <source>
        <dbReference type="EMBL" id="PZF77514.1"/>
    </source>
</evidence>
<feature type="transmembrane region" description="Helical" evidence="1">
    <location>
        <begin position="470"/>
        <end position="486"/>
    </location>
</feature>
<feature type="transmembrane region" description="Helical" evidence="1">
    <location>
        <begin position="153"/>
        <end position="171"/>
    </location>
</feature>
<dbReference type="RefSeq" id="WP_111198014.1">
    <property type="nucleotide sequence ID" value="NZ_QKVK01000003.1"/>
</dbReference>
<proteinExistence type="predicted"/>
<feature type="transmembrane region" description="Helical" evidence="1">
    <location>
        <begin position="211"/>
        <end position="231"/>
    </location>
</feature>
<feature type="transmembrane region" description="Helical" evidence="1">
    <location>
        <begin position="381"/>
        <end position="400"/>
    </location>
</feature>
<dbReference type="AlphaFoldDB" id="A0A2W2BB65"/>
<feature type="transmembrane region" description="Helical" evidence="1">
    <location>
        <begin position="323"/>
        <end position="343"/>
    </location>
</feature>
<keyword evidence="1" id="KW-1133">Transmembrane helix</keyword>
<keyword evidence="3" id="KW-1185">Reference proteome</keyword>
<feature type="transmembrane region" description="Helical" evidence="1">
    <location>
        <begin position="124"/>
        <end position="141"/>
    </location>
</feature>
<keyword evidence="1" id="KW-0472">Membrane</keyword>
<evidence type="ECO:0000313" key="3">
    <source>
        <dbReference type="Proteomes" id="UP000248795"/>
    </source>
</evidence>
<keyword evidence="1" id="KW-0812">Transmembrane</keyword>
<dbReference type="Proteomes" id="UP000248795">
    <property type="component" value="Unassembled WGS sequence"/>
</dbReference>
<name>A0A2W2BB65_9HYPH</name>
<dbReference type="EMBL" id="QKVK01000003">
    <property type="protein sequence ID" value="PZF77514.1"/>
    <property type="molecule type" value="Genomic_DNA"/>
</dbReference>
<gene>
    <name evidence="2" type="ORF">DK847_09380</name>
</gene>
<feature type="transmembrane region" description="Helical" evidence="1">
    <location>
        <begin position="178"/>
        <end position="205"/>
    </location>
</feature>
<evidence type="ECO:0000256" key="1">
    <source>
        <dbReference type="SAM" id="Phobius"/>
    </source>
</evidence>